<dbReference type="OrthoDB" id="195316at2"/>
<dbReference type="InterPro" id="IPR014469">
    <property type="entry name" value="DUF2271"/>
</dbReference>
<evidence type="ECO:0000313" key="3">
    <source>
        <dbReference type="Proteomes" id="UP000318681"/>
    </source>
</evidence>
<proteinExistence type="predicted"/>
<dbReference type="EMBL" id="VNIM01000132">
    <property type="protein sequence ID" value="TVV70292.1"/>
    <property type="molecule type" value="Genomic_DNA"/>
</dbReference>
<sequence length="174" mass="18682">MKRSHSLVLTAPVIAGLAGPAAAAGIDLTVTIPQLKVAEYHKPYVAIWLEQPGQAAVRNLALWYDADNREDKGTKWLHDLRQWWRKSGRTLKFPLDGITGPTRAPGAQAISFSTARGPLAGLAPGKYELVVEAAREVGGREVVRLPFSWPVKSPQVVKAAGTGELGTVTATIKP</sequence>
<evidence type="ECO:0000313" key="2">
    <source>
        <dbReference type="EMBL" id="TVV70292.1"/>
    </source>
</evidence>
<feature type="signal peptide" evidence="1">
    <location>
        <begin position="1"/>
        <end position="23"/>
    </location>
</feature>
<keyword evidence="1" id="KW-0732">Signal</keyword>
<dbReference type="PIRSF" id="PIRSF014995">
    <property type="entry name" value="UCP014995"/>
    <property type="match status" value="1"/>
</dbReference>
<accession>A0A558QT83</accession>
<organism evidence="2 3">
    <name type="scientific">Alterirhizorhabdus solaris</name>
    <dbReference type="NCBI Taxonomy" id="2529389"/>
    <lineage>
        <taxon>Bacteria</taxon>
        <taxon>Pseudomonadati</taxon>
        <taxon>Pseudomonadota</taxon>
        <taxon>Alphaproteobacteria</taxon>
        <taxon>Sphingomonadales</taxon>
        <taxon>Rhizorhabdaceae</taxon>
        <taxon>Alterirhizorhabdus</taxon>
    </lineage>
</organism>
<dbReference type="RefSeq" id="WP_145155454.1">
    <property type="nucleotide sequence ID" value="NZ_VNIM01000132.1"/>
</dbReference>
<name>A0A558QT83_9SPHN</name>
<protein>
    <submittedName>
        <fullName evidence="2">DUF2271 domain-containing protein</fullName>
    </submittedName>
</protein>
<gene>
    <name evidence="2" type="ORF">FOY91_19470</name>
</gene>
<dbReference type="Pfam" id="PF10029">
    <property type="entry name" value="DUF2271"/>
    <property type="match status" value="1"/>
</dbReference>
<keyword evidence="3" id="KW-1185">Reference proteome</keyword>
<evidence type="ECO:0000256" key="1">
    <source>
        <dbReference type="SAM" id="SignalP"/>
    </source>
</evidence>
<reference evidence="2 3" key="1">
    <citation type="submission" date="2019-07" db="EMBL/GenBank/DDBJ databases">
        <title>Sphingomonas solaris sp. nov., isolated from a solar panel from Boston, Massachusetts.</title>
        <authorList>
            <person name="Tanner K."/>
            <person name="Pascual J."/>
            <person name="Mancuso C."/>
            <person name="Pereto J."/>
            <person name="Khalil A."/>
            <person name="Vilanova C."/>
        </authorList>
    </citation>
    <scope>NUCLEOTIDE SEQUENCE [LARGE SCALE GENOMIC DNA]</scope>
    <source>
        <strain evidence="2 3">R4DWN</strain>
    </source>
</reference>
<feature type="chain" id="PRO_5021967975" evidence="1">
    <location>
        <begin position="24"/>
        <end position="174"/>
    </location>
</feature>
<comment type="caution">
    <text evidence="2">The sequence shown here is derived from an EMBL/GenBank/DDBJ whole genome shotgun (WGS) entry which is preliminary data.</text>
</comment>
<dbReference type="AlphaFoldDB" id="A0A558QT83"/>
<dbReference type="Proteomes" id="UP000318681">
    <property type="component" value="Unassembled WGS sequence"/>
</dbReference>